<reference evidence="1" key="1">
    <citation type="submission" date="2022-04" db="EMBL/GenBank/DDBJ databases">
        <title>Genome of the entomopathogenic fungus Entomophthora muscae.</title>
        <authorList>
            <person name="Elya C."/>
            <person name="Lovett B.R."/>
            <person name="Lee E."/>
            <person name="Macias A.M."/>
            <person name="Hajek A.E."/>
            <person name="De Bivort B.L."/>
            <person name="Kasson M.T."/>
            <person name="De Fine Licht H.H."/>
            <person name="Stajich J.E."/>
        </authorList>
    </citation>
    <scope>NUCLEOTIDE SEQUENCE</scope>
    <source>
        <strain evidence="1">Berkeley</strain>
    </source>
</reference>
<keyword evidence="2" id="KW-1185">Reference proteome</keyword>
<gene>
    <name evidence="1" type="ORF">DSO57_1028019</name>
</gene>
<accession>A0ACC2U070</accession>
<organism evidence="1 2">
    <name type="scientific">Entomophthora muscae</name>
    <dbReference type="NCBI Taxonomy" id="34485"/>
    <lineage>
        <taxon>Eukaryota</taxon>
        <taxon>Fungi</taxon>
        <taxon>Fungi incertae sedis</taxon>
        <taxon>Zoopagomycota</taxon>
        <taxon>Entomophthoromycotina</taxon>
        <taxon>Entomophthoromycetes</taxon>
        <taxon>Entomophthorales</taxon>
        <taxon>Entomophthoraceae</taxon>
        <taxon>Entomophthora</taxon>
    </lineage>
</organism>
<evidence type="ECO:0000313" key="1">
    <source>
        <dbReference type="EMBL" id="KAJ9080157.1"/>
    </source>
</evidence>
<comment type="caution">
    <text evidence="1">The sequence shown here is derived from an EMBL/GenBank/DDBJ whole genome shotgun (WGS) entry which is preliminary data.</text>
</comment>
<dbReference type="Proteomes" id="UP001165960">
    <property type="component" value="Unassembled WGS sequence"/>
</dbReference>
<evidence type="ECO:0000313" key="2">
    <source>
        <dbReference type="Proteomes" id="UP001165960"/>
    </source>
</evidence>
<name>A0ACC2U070_9FUNG</name>
<protein>
    <submittedName>
        <fullName evidence="1">Uncharacterized protein</fullName>
    </submittedName>
</protein>
<proteinExistence type="predicted"/>
<dbReference type="EMBL" id="QTSX02001595">
    <property type="protein sequence ID" value="KAJ9080157.1"/>
    <property type="molecule type" value="Genomic_DNA"/>
</dbReference>
<sequence>MPLHFVFPFFHFSFVHYLGSDIFVGQAVQVALWSHCDFPFTNSEGPHAVLPIWFRRPSAYHSLICCQACQERFPPETSHIVHNWGGSGLFPEACSFDGLHLLFKGHRERSESSPCSIASCAMSQDVNRMPRLLNGRFGSTGVIPSGGGKSVLGMYPRLSCWPLHRLYHLQRLMPSGVPDPDEFATKVNRSGDMGLPWRSPWPIANSLVMPLLTMTSALRF</sequence>